<evidence type="ECO:0000256" key="5">
    <source>
        <dbReference type="ARBA" id="ARBA00022946"/>
    </source>
</evidence>
<reference evidence="9" key="1">
    <citation type="journal article" date="2020" name="mSystems">
        <title>Genome- and Community-Level Interaction Insights into Carbon Utilization and Element Cycling Functions of Hydrothermarchaeota in Hydrothermal Sediment.</title>
        <authorList>
            <person name="Zhou Z."/>
            <person name="Liu Y."/>
            <person name="Xu W."/>
            <person name="Pan J."/>
            <person name="Luo Z.H."/>
            <person name="Li M."/>
        </authorList>
    </citation>
    <scope>NUCLEOTIDE SEQUENCE [LARGE SCALE GENOMIC DNA]</scope>
    <source>
        <strain evidence="9">HyVt-485</strain>
    </source>
</reference>
<proteinExistence type="inferred from homology"/>
<comment type="cofactor">
    <cofactor evidence="1">
        <name>FAD</name>
        <dbReference type="ChEBI" id="CHEBI:57692"/>
    </cofactor>
</comment>
<comment type="caution">
    <text evidence="9">The sequence shown here is derived from an EMBL/GenBank/DDBJ whole genome shotgun (WGS) entry which is preliminary data.</text>
</comment>
<evidence type="ECO:0000256" key="7">
    <source>
        <dbReference type="ARBA" id="ARBA00038897"/>
    </source>
</evidence>
<evidence type="ECO:0000256" key="6">
    <source>
        <dbReference type="ARBA" id="ARBA00023002"/>
    </source>
</evidence>
<dbReference type="Pfam" id="PF02913">
    <property type="entry name" value="FAD-oxidase_C"/>
    <property type="match status" value="1"/>
</dbReference>
<sequence length="524" mass="56574">MSKLSNTVINTLAEIVGKDNLKTDLASRELYSQDIWSTGELADFVIFPHTETEMCQIVKLAAQHKIPLNPRGAGVSYTSGFTPQHSGTGIVCFTRMNGVLDINEEDMYVTVQAGCTWKTLYETLKPLGLRTPFWGPLSGIYATIGGGLSQNNAFLGAGTNGSSSGSILSLSVVLGDGSLVKTGSAGTQDSKPFFRDYGPDLTGLFLGDAGALGFKTEITLRLIPTPHCEGWASYEFETAEDWAKAQSAVAKPAMACELFGFDPGLQKVRMVRASLASDLKSLKNVVTGQKGLLKGLKEGAKVAMSGRNFIDKAAYSLHLVVEGHSDPEITAKLDYLDQIAKSHKAKSIENSIPKLIRANPFMPLSNMLGPHGERWVPVHGIVPLSQGASCIAALDALFARLKPHFDKFDIIYGYLTTNLANNGFLIEPVFIWPEALMAIHHETVDKATLKRAKSFYPNPPATALVKEARTEVIKIMTSFGAAHFQIGRTYPFAQTRTPETLALLKAVKKATDPDTIVNPGALGI</sequence>
<evidence type="ECO:0000256" key="3">
    <source>
        <dbReference type="ARBA" id="ARBA00022630"/>
    </source>
</evidence>
<protein>
    <recommendedName>
        <fullName evidence="7">D-lactate dehydrogenase (cytochrome)</fullName>
        <ecNumber evidence="7">1.1.2.4</ecNumber>
    </recommendedName>
</protein>
<evidence type="ECO:0000259" key="8">
    <source>
        <dbReference type="PROSITE" id="PS51387"/>
    </source>
</evidence>
<dbReference type="EC" id="1.1.2.4" evidence="7"/>
<evidence type="ECO:0000256" key="1">
    <source>
        <dbReference type="ARBA" id="ARBA00001974"/>
    </source>
</evidence>
<dbReference type="SUPFAM" id="SSF56176">
    <property type="entry name" value="FAD-binding/transporter-associated domain-like"/>
    <property type="match status" value="1"/>
</dbReference>
<keyword evidence="4" id="KW-0274">FAD</keyword>
<dbReference type="InterPro" id="IPR016169">
    <property type="entry name" value="FAD-bd_PCMH_sub2"/>
</dbReference>
<dbReference type="PROSITE" id="PS51387">
    <property type="entry name" value="FAD_PCMH"/>
    <property type="match status" value="1"/>
</dbReference>
<name>A0A7C5QV35_9PROT</name>
<dbReference type="Pfam" id="PF01565">
    <property type="entry name" value="FAD_binding_4"/>
    <property type="match status" value="1"/>
</dbReference>
<dbReference type="Proteomes" id="UP000885830">
    <property type="component" value="Unassembled WGS sequence"/>
</dbReference>
<keyword evidence="5" id="KW-0809">Transit peptide</keyword>
<keyword evidence="6" id="KW-0560">Oxidoreductase</keyword>
<dbReference type="GO" id="GO:0008720">
    <property type="term" value="F:D-lactate dehydrogenase (NAD+) activity"/>
    <property type="evidence" value="ECO:0007669"/>
    <property type="project" value="TreeGrafter"/>
</dbReference>
<dbReference type="Gene3D" id="3.30.465.10">
    <property type="match status" value="1"/>
</dbReference>
<dbReference type="InterPro" id="IPR004113">
    <property type="entry name" value="FAD-bd_oxidored_4_C"/>
</dbReference>
<dbReference type="GO" id="GO:1903457">
    <property type="term" value="P:lactate catabolic process"/>
    <property type="evidence" value="ECO:0007669"/>
    <property type="project" value="TreeGrafter"/>
</dbReference>
<dbReference type="GO" id="GO:0071949">
    <property type="term" value="F:FAD binding"/>
    <property type="evidence" value="ECO:0007669"/>
    <property type="project" value="InterPro"/>
</dbReference>
<dbReference type="InterPro" id="IPR016166">
    <property type="entry name" value="FAD-bd_PCMH"/>
</dbReference>
<keyword evidence="3" id="KW-0285">Flavoprotein</keyword>
<accession>A0A7C5QV35</accession>
<evidence type="ECO:0000256" key="4">
    <source>
        <dbReference type="ARBA" id="ARBA00022827"/>
    </source>
</evidence>
<evidence type="ECO:0000256" key="2">
    <source>
        <dbReference type="ARBA" id="ARBA00008000"/>
    </source>
</evidence>
<dbReference type="PANTHER" id="PTHR11748:SF111">
    <property type="entry name" value="D-LACTATE DEHYDROGENASE, MITOCHONDRIAL-RELATED"/>
    <property type="match status" value="1"/>
</dbReference>
<dbReference type="GO" id="GO:0004458">
    <property type="term" value="F:D-lactate dehydrogenase (cytochrome) activity"/>
    <property type="evidence" value="ECO:0007669"/>
    <property type="project" value="UniProtKB-EC"/>
</dbReference>
<dbReference type="InterPro" id="IPR016164">
    <property type="entry name" value="FAD-linked_Oxase-like_C"/>
</dbReference>
<dbReference type="AlphaFoldDB" id="A0A7C5QV35"/>
<dbReference type="InterPro" id="IPR006094">
    <property type="entry name" value="Oxid_FAD_bind_N"/>
</dbReference>
<feature type="domain" description="FAD-binding PCMH-type" evidence="8">
    <location>
        <begin position="38"/>
        <end position="225"/>
    </location>
</feature>
<organism evidence="9">
    <name type="scientific">Hellea balneolensis</name>
    <dbReference type="NCBI Taxonomy" id="287478"/>
    <lineage>
        <taxon>Bacteria</taxon>
        <taxon>Pseudomonadati</taxon>
        <taxon>Pseudomonadota</taxon>
        <taxon>Alphaproteobacteria</taxon>
        <taxon>Maricaulales</taxon>
        <taxon>Robiginitomaculaceae</taxon>
        <taxon>Hellea</taxon>
    </lineage>
</organism>
<dbReference type="InterPro" id="IPR036318">
    <property type="entry name" value="FAD-bd_PCMH-like_sf"/>
</dbReference>
<evidence type="ECO:0000313" key="9">
    <source>
        <dbReference type="EMBL" id="HHL42082.1"/>
    </source>
</evidence>
<comment type="similarity">
    <text evidence="2">Belongs to the FAD-binding oxidoreductase/transferase type 4 family.</text>
</comment>
<dbReference type="PANTHER" id="PTHR11748">
    <property type="entry name" value="D-LACTATE DEHYDROGENASE"/>
    <property type="match status" value="1"/>
</dbReference>
<dbReference type="EMBL" id="DRMJ01000026">
    <property type="protein sequence ID" value="HHL42082.1"/>
    <property type="molecule type" value="Genomic_DNA"/>
</dbReference>
<dbReference type="SUPFAM" id="SSF55103">
    <property type="entry name" value="FAD-linked oxidases, C-terminal domain"/>
    <property type="match status" value="1"/>
</dbReference>
<gene>
    <name evidence="9" type="ORF">ENJ42_00560</name>
</gene>